<dbReference type="CDD" id="cd04301">
    <property type="entry name" value="NAT_SF"/>
    <property type="match status" value="1"/>
</dbReference>
<dbReference type="PANTHER" id="PTHR43877:SF5">
    <property type="entry name" value="BLL8307 PROTEIN"/>
    <property type="match status" value="1"/>
</dbReference>
<dbReference type="Pfam" id="PF00583">
    <property type="entry name" value="Acetyltransf_1"/>
    <property type="match status" value="1"/>
</dbReference>
<dbReference type="SUPFAM" id="SSF55729">
    <property type="entry name" value="Acyl-CoA N-acyltransferases (Nat)"/>
    <property type="match status" value="1"/>
</dbReference>
<dbReference type="InterPro" id="IPR000182">
    <property type="entry name" value="GNAT_dom"/>
</dbReference>
<gene>
    <name evidence="4" type="ORF">QI30_14585</name>
</gene>
<feature type="domain" description="N-acetyltransferase" evidence="3">
    <location>
        <begin position="3"/>
        <end position="152"/>
    </location>
</feature>
<evidence type="ECO:0000313" key="5">
    <source>
        <dbReference type="Proteomes" id="UP000288623"/>
    </source>
</evidence>
<protein>
    <submittedName>
        <fullName evidence="4">Acetyltransferase</fullName>
    </submittedName>
</protein>
<keyword evidence="5" id="KW-1185">Reference proteome</keyword>
<evidence type="ECO:0000256" key="1">
    <source>
        <dbReference type="ARBA" id="ARBA00022679"/>
    </source>
</evidence>
<evidence type="ECO:0000313" key="4">
    <source>
        <dbReference type="EMBL" id="RUS53727.1"/>
    </source>
</evidence>
<dbReference type="PANTHER" id="PTHR43877">
    <property type="entry name" value="AMINOALKYLPHOSPHONATE N-ACETYLTRANSFERASE-RELATED-RELATED"/>
    <property type="match status" value="1"/>
</dbReference>
<dbReference type="Gene3D" id="3.40.630.30">
    <property type="match status" value="1"/>
</dbReference>
<organism evidence="4 5">
    <name type="scientific">Candidatus Kurthia intestinigallinarum</name>
    <dbReference type="NCBI Taxonomy" id="1562256"/>
    <lineage>
        <taxon>Bacteria</taxon>
        <taxon>Bacillati</taxon>
        <taxon>Bacillota</taxon>
        <taxon>Bacilli</taxon>
        <taxon>Bacillales</taxon>
        <taxon>Caryophanaceae</taxon>
        <taxon>Kurthia</taxon>
    </lineage>
</organism>
<dbReference type="InterPro" id="IPR016181">
    <property type="entry name" value="Acyl_CoA_acyltransferase"/>
</dbReference>
<name>A0A433RRE4_9BACL</name>
<proteinExistence type="predicted"/>
<dbReference type="OrthoDB" id="9803233at2"/>
<dbReference type="AlphaFoldDB" id="A0A433RRE4"/>
<dbReference type="Proteomes" id="UP000288623">
    <property type="component" value="Unassembled WGS sequence"/>
</dbReference>
<keyword evidence="1 4" id="KW-0808">Transferase</keyword>
<keyword evidence="2" id="KW-0012">Acyltransferase</keyword>
<dbReference type="EMBL" id="JTFC01000036">
    <property type="protein sequence ID" value="RUS53727.1"/>
    <property type="molecule type" value="Genomic_DNA"/>
</dbReference>
<dbReference type="RefSeq" id="WP_126991347.1">
    <property type="nucleotide sequence ID" value="NZ_JTFC01000036.1"/>
</dbReference>
<evidence type="ECO:0000259" key="3">
    <source>
        <dbReference type="PROSITE" id="PS51186"/>
    </source>
</evidence>
<dbReference type="GO" id="GO:0016747">
    <property type="term" value="F:acyltransferase activity, transferring groups other than amino-acyl groups"/>
    <property type="evidence" value="ECO:0007669"/>
    <property type="project" value="InterPro"/>
</dbReference>
<sequence>MKIIIDDLTNEQSQDLIGLHLADMAGNSPPESMHALSVDGLKQADMTFYSAWEGSEIMGCGALKELSQTEAELKSMRTVEKHLRKGVAAAILQRIIDDAIERGFTTLSLETGSMDAFKPAHRLYERFGFIVCGPFSQYKEDPNSVFMTKELTCRV</sequence>
<evidence type="ECO:0000256" key="2">
    <source>
        <dbReference type="ARBA" id="ARBA00023315"/>
    </source>
</evidence>
<comment type="caution">
    <text evidence="4">The sequence shown here is derived from an EMBL/GenBank/DDBJ whole genome shotgun (WGS) entry which is preliminary data.</text>
</comment>
<reference evidence="4 5" key="1">
    <citation type="submission" date="2014-11" db="EMBL/GenBank/DDBJ databases">
        <title>Genome sequence and analysis of novel Kurthia sp.</title>
        <authorList>
            <person name="Lawson J.N."/>
            <person name="Gonzalez J.E."/>
            <person name="Rinauldi L."/>
            <person name="Xuan Z."/>
            <person name="Firman A."/>
            <person name="Shaddox L."/>
            <person name="Trudeau A."/>
            <person name="Shah S."/>
            <person name="Reiman D."/>
        </authorList>
    </citation>
    <scope>NUCLEOTIDE SEQUENCE [LARGE SCALE GENOMIC DNA]</scope>
    <source>
        <strain evidence="4 5">3B1D</strain>
    </source>
</reference>
<accession>A0A433RRE4</accession>
<dbReference type="InterPro" id="IPR050832">
    <property type="entry name" value="Bact_Acetyltransf"/>
</dbReference>
<dbReference type="PROSITE" id="PS51186">
    <property type="entry name" value="GNAT"/>
    <property type="match status" value="1"/>
</dbReference>